<feature type="transmembrane region" description="Helical" evidence="14">
    <location>
        <begin position="6"/>
        <end position="25"/>
    </location>
</feature>
<dbReference type="GO" id="GO:0009252">
    <property type="term" value="P:peptidoglycan biosynthetic process"/>
    <property type="evidence" value="ECO:0007669"/>
    <property type="project" value="UniProtKB-KW"/>
</dbReference>
<evidence type="ECO:0000256" key="3">
    <source>
        <dbReference type="ARBA" id="ARBA00007171"/>
    </source>
</evidence>
<evidence type="ECO:0000256" key="9">
    <source>
        <dbReference type="ARBA" id="ARBA00022960"/>
    </source>
</evidence>
<evidence type="ECO:0000256" key="12">
    <source>
        <dbReference type="ARBA" id="ARBA00023136"/>
    </source>
</evidence>
<feature type="domain" description="Penicillin-binding protein dimerisation" evidence="16">
    <location>
        <begin position="102"/>
        <end position="274"/>
    </location>
</feature>
<gene>
    <name evidence="17" type="primary">mrdA</name>
    <name evidence="17" type="ORF">HXK24_04080</name>
</gene>
<dbReference type="InterPro" id="IPR001460">
    <property type="entry name" value="PCN-bd_Tpept"/>
</dbReference>
<name>A0A9D6AEB6_9ACTN</name>
<dbReference type="EC" id="3.4.16.4" evidence="17"/>
<evidence type="ECO:0000256" key="13">
    <source>
        <dbReference type="ARBA" id="ARBA00023316"/>
    </source>
</evidence>
<evidence type="ECO:0000256" key="7">
    <source>
        <dbReference type="ARBA" id="ARBA00022692"/>
    </source>
</evidence>
<evidence type="ECO:0000256" key="6">
    <source>
        <dbReference type="ARBA" id="ARBA00022670"/>
    </source>
</evidence>
<evidence type="ECO:0000259" key="16">
    <source>
        <dbReference type="Pfam" id="PF03717"/>
    </source>
</evidence>
<keyword evidence="11 14" id="KW-1133">Transmembrane helix</keyword>
<evidence type="ECO:0000256" key="1">
    <source>
        <dbReference type="ARBA" id="ARBA00004167"/>
    </source>
</evidence>
<dbReference type="GO" id="GO:0071555">
    <property type="term" value="P:cell wall organization"/>
    <property type="evidence" value="ECO:0007669"/>
    <property type="project" value="UniProtKB-KW"/>
</dbReference>
<dbReference type="SUPFAM" id="SSF56519">
    <property type="entry name" value="Penicillin binding protein dimerisation domain"/>
    <property type="match status" value="1"/>
</dbReference>
<keyword evidence="17" id="KW-0121">Carboxypeptidase</keyword>
<keyword evidence="5" id="KW-0997">Cell inner membrane</keyword>
<keyword evidence="12 14" id="KW-0472">Membrane</keyword>
<dbReference type="GO" id="GO:0071972">
    <property type="term" value="F:peptidoglycan L,D-transpeptidase activity"/>
    <property type="evidence" value="ECO:0007669"/>
    <property type="project" value="TreeGrafter"/>
</dbReference>
<dbReference type="InterPro" id="IPR012338">
    <property type="entry name" value="Beta-lactam/transpept-like"/>
</dbReference>
<dbReference type="EMBL" id="JABZGU010000082">
    <property type="protein sequence ID" value="MBF4802986.1"/>
    <property type="molecule type" value="Genomic_DNA"/>
</dbReference>
<organism evidence="17 18">
    <name type="scientific">Lancefieldella parvula</name>
    <dbReference type="NCBI Taxonomy" id="1382"/>
    <lineage>
        <taxon>Bacteria</taxon>
        <taxon>Bacillati</taxon>
        <taxon>Actinomycetota</taxon>
        <taxon>Coriobacteriia</taxon>
        <taxon>Coriobacteriales</taxon>
        <taxon>Atopobiaceae</taxon>
        <taxon>Lancefieldella</taxon>
    </lineage>
</organism>
<evidence type="ECO:0000256" key="14">
    <source>
        <dbReference type="SAM" id="Phobius"/>
    </source>
</evidence>
<evidence type="ECO:0000256" key="4">
    <source>
        <dbReference type="ARBA" id="ARBA00022475"/>
    </source>
</evidence>
<evidence type="ECO:0000256" key="11">
    <source>
        <dbReference type="ARBA" id="ARBA00022989"/>
    </source>
</evidence>
<evidence type="ECO:0000256" key="2">
    <source>
        <dbReference type="ARBA" id="ARBA00004236"/>
    </source>
</evidence>
<dbReference type="GO" id="GO:0009002">
    <property type="term" value="F:serine-type D-Ala-D-Ala carboxypeptidase activity"/>
    <property type="evidence" value="ECO:0007669"/>
    <property type="project" value="UniProtKB-EC"/>
</dbReference>
<dbReference type="SUPFAM" id="SSF56601">
    <property type="entry name" value="beta-lactamase/transpeptidase-like"/>
    <property type="match status" value="1"/>
</dbReference>
<dbReference type="PANTHER" id="PTHR30627">
    <property type="entry name" value="PEPTIDOGLYCAN D,D-TRANSPEPTIDASE"/>
    <property type="match status" value="1"/>
</dbReference>
<evidence type="ECO:0000256" key="10">
    <source>
        <dbReference type="ARBA" id="ARBA00022984"/>
    </source>
</evidence>
<dbReference type="GO" id="GO:0005886">
    <property type="term" value="C:plasma membrane"/>
    <property type="evidence" value="ECO:0007669"/>
    <property type="project" value="UniProtKB-SubCell"/>
</dbReference>
<keyword evidence="6" id="KW-0645">Protease</keyword>
<dbReference type="Pfam" id="PF00905">
    <property type="entry name" value="Transpeptidase"/>
    <property type="match status" value="1"/>
</dbReference>
<dbReference type="InterPro" id="IPR017790">
    <property type="entry name" value="Penicillin-binding_protein_2"/>
</dbReference>
<evidence type="ECO:0000256" key="8">
    <source>
        <dbReference type="ARBA" id="ARBA00022801"/>
    </source>
</evidence>
<dbReference type="GO" id="GO:0006508">
    <property type="term" value="P:proteolysis"/>
    <property type="evidence" value="ECO:0007669"/>
    <property type="project" value="UniProtKB-KW"/>
</dbReference>
<dbReference type="Gene3D" id="3.90.1310.10">
    <property type="entry name" value="Penicillin-binding protein 2a (Domain 2)"/>
    <property type="match status" value="1"/>
</dbReference>
<reference evidence="17" key="1">
    <citation type="submission" date="2020-04" db="EMBL/GenBank/DDBJ databases">
        <title>Deep metagenomics examines the oral microbiome during advanced dental caries in children, revealing novel taxa and co-occurrences with host molecules.</title>
        <authorList>
            <person name="Baker J.L."/>
            <person name="Morton J.T."/>
            <person name="Dinis M."/>
            <person name="Alvarez R."/>
            <person name="Tran N.C."/>
            <person name="Knight R."/>
            <person name="Edlund A."/>
        </authorList>
    </citation>
    <scope>NUCLEOTIDE SEQUENCE</scope>
    <source>
        <strain evidence="17">JCVI_3_bin.11</strain>
    </source>
</reference>
<dbReference type="InterPro" id="IPR005311">
    <property type="entry name" value="PBP_dimer"/>
</dbReference>
<feature type="transmembrane region" description="Helical" evidence="14">
    <location>
        <begin position="59"/>
        <end position="78"/>
    </location>
</feature>
<dbReference type="GO" id="GO:0008658">
    <property type="term" value="F:penicillin binding"/>
    <property type="evidence" value="ECO:0007669"/>
    <property type="project" value="InterPro"/>
</dbReference>
<comment type="similarity">
    <text evidence="3">Belongs to the transpeptidase family.</text>
</comment>
<evidence type="ECO:0000313" key="17">
    <source>
        <dbReference type="EMBL" id="MBF4802986.1"/>
    </source>
</evidence>
<dbReference type="Gene3D" id="3.40.710.10">
    <property type="entry name" value="DD-peptidase/beta-lactamase superfamily"/>
    <property type="match status" value="1"/>
</dbReference>
<comment type="subcellular location">
    <subcellularLocation>
        <location evidence="2">Cell membrane</location>
    </subcellularLocation>
    <subcellularLocation>
        <location evidence="1">Membrane</location>
        <topology evidence="1">Single-pass membrane protein</topology>
    </subcellularLocation>
</comment>
<evidence type="ECO:0000313" key="18">
    <source>
        <dbReference type="Proteomes" id="UP000787322"/>
    </source>
</evidence>
<keyword evidence="10" id="KW-0573">Peptidoglycan synthesis</keyword>
<keyword evidence="13" id="KW-0961">Cell wall biogenesis/degradation</keyword>
<accession>A0A9D6AEB6</accession>
<comment type="caution">
    <text evidence="17">The sequence shown here is derived from an EMBL/GenBank/DDBJ whole genome shotgun (WGS) entry which is preliminary data.</text>
</comment>
<evidence type="ECO:0000259" key="15">
    <source>
        <dbReference type="Pfam" id="PF00905"/>
    </source>
</evidence>
<dbReference type="Proteomes" id="UP000787322">
    <property type="component" value="Unassembled WGS sequence"/>
</dbReference>
<keyword evidence="7 14" id="KW-0812">Transmembrane</keyword>
<dbReference type="Pfam" id="PF03717">
    <property type="entry name" value="PBP_dimer"/>
    <property type="match status" value="1"/>
</dbReference>
<keyword evidence="4" id="KW-1003">Cell membrane</keyword>
<dbReference type="GO" id="GO:0008360">
    <property type="term" value="P:regulation of cell shape"/>
    <property type="evidence" value="ECO:0007669"/>
    <property type="project" value="UniProtKB-KW"/>
</dbReference>
<dbReference type="AlphaFoldDB" id="A0A9D6AEB6"/>
<evidence type="ECO:0000256" key="5">
    <source>
        <dbReference type="ARBA" id="ARBA00022519"/>
    </source>
</evidence>
<dbReference type="InterPro" id="IPR050515">
    <property type="entry name" value="Beta-lactam/transpept"/>
</dbReference>
<protein>
    <submittedName>
        <fullName evidence="17">Penicillin-binding protein 2</fullName>
        <ecNumber evidence="17">3.4.16.4</ecNumber>
    </submittedName>
</protein>
<keyword evidence="8 17" id="KW-0378">Hydrolase</keyword>
<sequence>MNFTLVILACCAVAAIGLIIVYLTFGRKDSPFTFDIGGGAPKASGGSDGSAEKTLSSRLIGFAIAVGGMFAVLIGRLWTMQLLSSADYTEQAERNRTRTVTTAAPRGRILDRNGVEIVTNRPSPTVVARADVAEDYIKLHILANLLGMPMLAVRRKIMDTSDGAQALRTVSVDVSRRVVAYIYAHGALLDGVSIEERTQRAYPNGSLAAHVVGYTGTVTQEQLESSKTADGGFVYAHGDIVGQTGVEYQYESALQGVRGEQTVYVDAAGNVLSHSTSIAPQSGSDVVLTIDANIQKAAEASLVSVINTVRSQDYQGRSASVVALDCTNGEVIAMASYPTYSPSMFVGGISSSDWDTLSSEEANYPLMNRAIAGQYPTGSTIKALTTFAGLKYGICDGNSSWYCTGFWTGFGEQYGMHCWLLSGHGTVNLITGITNSCDIVFYEIGKGFFYNNDHPEGMQETFRAFGLGALSGIDLPEEASGRVPDAEWKWNYFTSSPDDARKWQGGDNCNLAIGQGDLLVTCLQMANAYCGIANRGPIYKPHVLKSINARNGNGSVIEYKNEVILTPEEKDEHRDIVARGLYGVVYEESASQTVHWTNLDVTVNGKTGTAEQQSVGEPVGWFVGYAPADKPQYVVAANLDCAPSGAGSGMYIVRDVFGAIYNQPDNVGR</sequence>
<dbReference type="PANTHER" id="PTHR30627:SF2">
    <property type="entry name" value="PEPTIDOGLYCAN D,D-TRANSPEPTIDASE MRDA"/>
    <property type="match status" value="1"/>
</dbReference>
<feature type="domain" description="Penicillin-binding protein transpeptidase" evidence="15">
    <location>
        <begin position="320"/>
        <end position="643"/>
    </location>
</feature>
<dbReference type="NCBIfam" id="TIGR03423">
    <property type="entry name" value="pbp2_mrdA"/>
    <property type="match status" value="1"/>
</dbReference>
<dbReference type="InterPro" id="IPR036138">
    <property type="entry name" value="PBP_dimer_sf"/>
</dbReference>
<keyword evidence="9" id="KW-0133">Cell shape</keyword>
<proteinExistence type="inferred from homology"/>